<feature type="transmembrane region" description="Helical" evidence="6">
    <location>
        <begin position="42"/>
        <end position="58"/>
    </location>
</feature>
<feature type="transmembrane region" description="Helical" evidence="6">
    <location>
        <begin position="193"/>
        <end position="213"/>
    </location>
</feature>
<organism evidence="8 9">
    <name type="scientific">Stylonychia lemnae</name>
    <name type="common">Ciliate</name>
    <dbReference type="NCBI Taxonomy" id="5949"/>
    <lineage>
        <taxon>Eukaryota</taxon>
        <taxon>Sar</taxon>
        <taxon>Alveolata</taxon>
        <taxon>Ciliophora</taxon>
        <taxon>Intramacronucleata</taxon>
        <taxon>Spirotrichea</taxon>
        <taxon>Stichotrichia</taxon>
        <taxon>Sporadotrichida</taxon>
        <taxon>Oxytrichidae</taxon>
        <taxon>Stylonychinae</taxon>
        <taxon>Stylonychia</taxon>
    </lineage>
</organism>
<dbReference type="InParanoid" id="A0A078AVK0"/>
<feature type="transmembrane region" description="Helical" evidence="6">
    <location>
        <begin position="160"/>
        <end position="181"/>
    </location>
</feature>
<dbReference type="OrthoDB" id="506011at2759"/>
<evidence type="ECO:0000256" key="2">
    <source>
        <dbReference type="ARBA" id="ARBA00022692"/>
    </source>
</evidence>
<evidence type="ECO:0000256" key="5">
    <source>
        <dbReference type="PROSITE-ProRule" id="PRU00205"/>
    </source>
</evidence>
<comment type="subcellular location">
    <subcellularLocation>
        <location evidence="1">Membrane</location>
        <topology evidence="1">Multi-pass membrane protein</topology>
    </subcellularLocation>
</comment>
<name>A0A078AVK0_STYLE</name>
<dbReference type="InterPro" id="IPR006634">
    <property type="entry name" value="TLC-dom"/>
</dbReference>
<dbReference type="Proteomes" id="UP000039865">
    <property type="component" value="Unassembled WGS sequence"/>
</dbReference>
<reference evidence="8 9" key="1">
    <citation type="submission" date="2014-06" db="EMBL/GenBank/DDBJ databases">
        <authorList>
            <person name="Swart Estienne"/>
        </authorList>
    </citation>
    <scope>NUCLEOTIDE SEQUENCE [LARGE SCALE GENOMIC DNA]</scope>
    <source>
        <strain evidence="8 9">130c</strain>
    </source>
</reference>
<dbReference type="EMBL" id="CCKQ01014604">
    <property type="protein sequence ID" value="CDW86390.1"/>
    <property type="molecule type" value="Genomic_DNA"/>
</dbReference>
<dbReference type="GO" id="GO:0016020">
    <property type="term" value="C:membrane"/>
    <property type="evidence" value="ECO:0007669"/>
    <property type="project" value="UniProtKB-SubCell"/>
</dbReference>
<keyword evidence="9" id="KW-1185">Reference proteome</keyword>
<keyword evidence="2 5" id="KW-0812">Transmembrane</keyword>
<feature type="transmembrane region" description="Helical" evidence="6">
    <location>
        <begin position="70"/>
        <end position="89"/>
    </location>
</feature>
<evidence type="ECO:0000313" key="9">
    <source>
        <dbReference type="Proteomes" id="UP000039865"/>
    </source>
</evidence>
<dbReference type="PANTHER" id="PTHR31898:SF1">
    <property type="entry name" value="TLC DOMAIN-CONTAINING PROTEIN 5"/>
    <property type="match status" value="1"/>
</dbReference>
<feature type="transmembrane region" description="Helical" evidence="6">
    <location>
        <begin position="101"/>
        <end position="118"/>
    </location>
</feature>
<gene>
    <name evidence="8" type="primary">Contig11295.g12070</name>
    <name evidence="8" type="ORF">STYLEM_15484</name>
</gene>
<proteinExistence type="predicted"/>
<evidence type="ECO:0000256" key="1">
    <source>
        <dbReference type="ARBA" id="ARBA00004141"/>
    </source>
</evidence>
<feature type="domain" description="TLC" evidence="7">
    <location>
        <begin position="30"/>
        <end position="216"/>
    </location>
</feature>
<keyword evidence="3 6" id="KW-1133">Transmembrane helix</keyword>
<dbReference type="Pfam" id="PF03798">
    <property type="entry name" value="TRAM_LAG1_CLN8"/>
    <property type="match status" value="1"/>
</dbReference>
<accession>A0A078AVK0</accession>
<evidence type="ECO:0000256" key="4">
    <source>
        <dbReference type="ARBA" id="ARBA00023136"/>
    </source>
</evidence>
<evidence type="ECO:0000259" key="7">
    <source>
        <dbReference type="PROSITE" id="PS50922"/>
    </source>
</evidence>
<dbReference type="InterPro" id="IPR042512">
    <property type="entry name" value="TLCD5"/>
</dbReference>
<sequence>MGLLIWGFMFFVGCYHHPIPTYYAKRMSQKDKLIWRFRVINAYHGGLAFIGGVIWYITQLDTSCTRKNNTYELMMLANTSSYLVMDGIFMWTEGFLDGGNLMHHVFGIMGYYAIAYFQHDYTHMALHMVPAEFSNVPMHMREILKRMGMRYTWSYYINDFAYYLTYFMCRGFWIPSVYYFIFTCKSSNPVTLVIYPLHVIMSWYFCSFIPAMAQQRIDEINKINQAQIEIPWIEPANSKKLESIGVTPFEIYYT</sequence>
<evidence type="ECO:0000256" key="6">
    <source>
        <dbReference type="SAM" id="Phobius"/>
    </source>
</evidence>
<evidence type="ECO:0000313" key="8">
    <source>
        <dbReference type="EMBL" id="CDW86390.1"/>
    </source>
</evidence>
<keyword evidence="4 5" id="KW-0472">Membrane</keyword>
<dbReference type="PROSITE" id="PS50922">
    <property type="entry name" value="TLC"/>
    <property type="match status" value="1"/>
</dbReference>
<evidence type="ECO:0000256" key="3">
    <source>
        <dbReference type="ARBA" id="ARBA00022989"/>
    </source>
</evidence>
<dbReference type="PANTHER" id="PTHR31898">
    <property type="entry name" value="TRANSMEMBRANE PROTEIN 136"/>
    <property type="match status" value="1"/>
</dbReference>
<dbReference type="AlphaFoldDB" id="A0A078AVK0"/>
<protein>
    <submittedName>
        <fullName evidence="8">Transmembrane protein 56</fullName>
    </submittedName>
</protein>